<protein>
    <recommendedName>
        <fullName evidence="11">L-serine dehydratase</fullName>
        <ecNumber evidence="11">4.3.1.17</ecNumber>
    </recommendedName>
</protein>
<dbReference type="GO" id="GO:0003941">
    <property type="term" value="F:L-serine ammonia-lyase activity"/>
    <property type="evidence" value="ECO:0007669"/>
    <property type="project" value="UniProtKB-UniRule"/>
</dbReference>
<dbReference type="InterPro" id="IPR051318">
    <property type="entry name" value="Fe-S_L-Ser"/>
</dbReference>
<comment type="catalytic activity">
    <reaction evidence="10 11">
        <text>L-serine = pyruvate + NH4(+)</text>
        <dbReference type="Rhea" id="RHEA:19169"/>
        <dbReference type="ChEBI" id="CHEBI:15361"/>
        <dbReference type="ChEBI" id="CHEBI:28938"/>
        <dbReference type="ChEBI" id="CHEBI:33384"/>
        <dbReference type="EC" id="4.3.1.17"/>
    </reaction>
</comment>
<keyword evidence="14" id="KW-1185">Reference proteome</keyword>
<dbReference type="OrthoDB" id="9805537at2"/>
<dbReference type="GO" id="GO:0006094">
    <property type="term" value="P:gluconeogenesis"/>
    <property type="evidence" value="ECO:0007669"/>
    <property type="project" value="UniProtKB-KW"/>
</dbReference>
<evidence type="ECO:0000256" key="11">
    <source>
        <dbReference type="RuleBase" id="RU366059"/>
    </source>
</evidence>
<reference evidence="14" key="1">
    <citation type="submission" date="2016-10" db="EMBL/GenBank/DDBJ databases">
        <authorList>
            <person name="Varghese N."/>
            <person name="Submissions S."/>
        </authorList>
    </citation>
    <scope>NUCLEOTIDE SEQUENCE [LARGE SCALE GENOMIC DNA]</scope>
    <source>
        <strain evidence="14">DSM 11005</strain>
    </source>
</reference>
<keyword evidence="7 11" id="KW-0408">Iron</keyword>
<dbReference type="RefSeq" id="WP_093729911.1">
    <property type="nucleotide sequence ID" value="NZ_FMYW01000004.1"/>
</dbReference>
<accession>A0A1G6KFR8</accession>
<organism evidence="13 14">
    <name type="scientific">Succiniclasticum ruminis</name>
    <dbReference type="NCBI Taxonomy" id="40841"/>
    <lineage>
        <taxon>Bacteria</taxon>
        <taxon>Bacillati</taxon>
        <taxon>Bacillota</taxon>
        <taxon>Negativicutes</taxon>
        <taxon>Acidaminococcales</taxon>
        <taxon>Acidaminococcaceae</taxon>
        <taxon>Succiniclasticum</taxon>
    </lineage>
</organism>
<proteinExistence type="inferred from homology"/>
<evidence type="ECO:0000256" key="9">
    <source>
        <dbReference type="ARBA" id="ARBA00023239"/>
    </source>
</evidence>
<evidence type="ECO:0000256" key="1">
    <source>
        <dbReference type="ARBA" id="ARBA00001966"/>
    </source>
</evidence>
<evidence type="ECO:0000256" key="3">
    <source>
        <dbReference type="ARBA" id="ARBA00008636"/>
    </source>
</evidence>
<keyword evidence="4 11" id="KW-0312">Gluconeogenesis</keyword>
<evidence type="ECO:0000256" key="2">
    <source>
        <dbReference type="ARBA" id="ARBA00004742"/>
    </source>
</evidence>
<dbReference type="Proteomes" id="UP000198943">
    <property type="component" value="Unassembled WGS sequence"/>
</dbReference>
<feature type="domain" description="Serine dehydratase-like alpha subunit" evidence="12">
    <location>
        <begin position="18"/>
        <end position="283"/>
    </location>
</feature>
<gene>
    <name evidence="13" type="ORF">SAMN04487864_104239</name>
</gene>
<evidence type="ECO:0000256" key="5">
    <source>
        <dbReference type="ARBA" id="ARBA00022485"/>
    </source>
</evidence>
<evidence type="ECO:0000259" key="12">
    <source>
        <dbReference type="Pfam" id="PF03313"/>
    </source>
</evidence>
<keyword evidence="9 11" id="KW-0456">Lyase</keyword>
<evidence type="ECO:0000256" key="6">
    <source>
        <dbReference type="ARBA" id="ARBA00022723"/>
    </source>
</evidence>
<comment type="cofactor">
    <cofactor evidence="1 11">
        <name>[4Fe-4S] cluster</name>
        <dbReference type="ChEBI" id="CHEBI:49883"/>
    </cofactor>
</comment>
<dbReference type="NCBIfam" id="TIGR00718">
    <property type="entry name" value="sda_alpha"/>
    <property type="match status" value="1"/>
</dbReference>
<dbReference type="InterPro" id="IPR004642">
    <property type="entry name" value="Ser_deHydtase_asu"/>
</dbReference>
<evidence type="ECO:0000313" key="13">
    <source>
        <dbReference type="EMBL" id="SDC29793.1"/>
    </source>
</evidence>
<comment type="pathway">
    <text evidence="2">Carbohydrate biosynthesis; gluconeogenesis.</text>
</comment>
<comment type="similarity">
    <text evidence="3 11">Belongs to the iron-sulfur dependent L-serine dehydratase family.</text>
</comment>
<evidence type="ECO:0000256" key="8">
    <source>
        <dbReference type="ARBA" id="ARBA00023014"/>
    </source>
</evidence>
<keyword evidence="6 11" id="KW-0479">Metal-binding</keyword>
<keyword evidence="8 11" id="KW-0411">Iron-sulfur</keyword>
<sequence>MKQDKLSWAQLVSQSEAKQLPLLDYLLERSAAQLETDQAAILAKMDAMLQVMEEAVAFGMTGVTSNSGLTGGSAKKLKEYMETVQAGGNRPALLGPVAGSAVTYALAAAEANAAMGRIVAAPTAGASGILPGVLMSLKEHCGVSREKLVEGLVIAGVIGEVIASRASIAGATGGCQAECGSGAAMAAGAVVYIFGGNGKQIGDAVSIVFKNMLGLVCDPVAGLVEVPCIKRNAGSVVQCLLAAELALAGVDSFIPADEAIDAMDKVGRALPYGLRETAEGGLAVTPTAKAWTEEYFKKIHS</sequence>
<dbReference type="PANTHER" id="PTHR30182">
    <property type="entry name" value="L-SERINE DEHYDRATASE"/>
    <property type="match status" value="1"/>
</dbReference>
<dbReference type="EMBL" id="FMYW01000004">
    <property type="protein sequence ID" value="SDC29793.1"/>
    <property type="molecule type" value="Genomic_DNA"/>
</dbReference>
<evidence type="ECO:0000256" key="7">
    <source>
        <dbReference type="ARBA" id="ARBA00023004"/>
    </source>
</evidence>
<dbReference type="GO" id="GO:0051539">
    <property type="term" value="F:4 iron, 4 sulfur cluster binding"/>
    <property type="evidence" value="ECO:0007669"/>
    <property type="project" value="UniProtKB-UniRule"/>
</dbReference>
<dbReference type="InterPro" id="IPR005130">
    <property type="entry name" value="Ser_deHydtase-like_asu"/>
</dbReference>
<dbReference type="PANTHER" id="PTHR30182:SF1">
    <property type="entry name" value="L-SERINE DEHYDRATASE 1"/>
    <property type="match status" value="1"/>
</dbReference>
<dbReference type="EC" id="4.3.1.17" evidence="11"/>
<name>A0A1G6KFR8_9FIRM</name>
<dbReference type="Pfam" id="PF03313">
    <property type="entry name" value="SDH_alpha"/>
    <property type="match status" value="1"/>
</dbReference>
<dbReference type="GO" id="GO:0046872">
    <property type="term" value="F:metal ion binding"/>
    <property type="evidence" value="ECO:0007669"/>
    <property type="project" value="UniProtKB-KW"/>
</dbReference>
<keyword evidence="5 11" id="KW-0004">4Fe-4S</keyword>
<evidence type="ECO:0000256" key="4">
    <source>
        <dbReference type="ARBA" id="ARBA00022432"/>
    </source>
</evidence>
<evidence type="ECO:0000256" key="10">
    <source>
        <dbReference type="ARBA" id="ARBA00049406"/>
    </source>
</evidence>
<evidence type="ECO:0000313" key="14">
    <source>
        <dbReference type="Proteomes" id="UP000198943"/>
    </source>
</evidence>
<dbReference type="AlphaFoldDB" id="A0A1G6KFR8"/>